<name>A0A0D6A5I8_9LACO</name>
<dbReference type="KEGG" id="lae:LBAT_1291"/>
<dbReference type="RefSeq" id="WP_169790071.1">
    <property type="nucleotide sequence ID" value="NZ_AP014808.1"/>
</dbReference>
<gene>
    <name evidence="2" type="ORF">LBAT_1291</name>
</gene>
<dbReference type="AlphaFoldDB" id="A0A0D6A5I8"/>
<keyword evidence="1" id="KW-0472">Membrane</keyword>
<dbReference type="STRING" id="1600.LBAT_1291"/>
<keyword evidence="1" id="KW-1133">Transmembrane helix</keyword>
<proteinExistence type="predicted"/>
<evidence type="ECO:0000313" key="2">
    <source>
        <dbReference type="EMBL" id="BAQ57680.1"/>
    </source>
</evidence>
<dbReference type="PATRIC" id="fig|1600.4.peg.1317"/>
<accession>A0A0D6A5I8</accession>
<feature type="transmembrane region" description="Helical" evidence="1">
    <location>
        <begin position="6"/>
        <end position="31"/>
    </location>
</feature>
<keyword evidence="3" id="KW-1185">Reference proteome</keyword>
<reference evidence="2 3" key="1">
    <citation type="submission" date="2015-03" db="EMBL/GenBank/DDBJ databases">
        <title>Complete genome sequence of Lactobacillus acetotolerans NBRC 13120.</title>
        <authorList>
            <person name="Toh H."/>
            <person name="Morita H."/>
            <person name="Fujita N."/>
        </authorList>
    </citation>
    <scope>NUCLEOTIDE SEQUENCE [LARGE SCALE GENOMIC DNA]</scope>
    <source>
        <strain evidence="2 3">NBRC 13120</strain>
    </source>
</reference>
<sequence length="52" mass="6474">MVNWFFWLAMEITLIFFILVMILFVLQWIIYSRVEKTMLHYDKQHYAKGDDD</sequence>
<dbReference type="GeneID" id="78212979"/>
<evidence type="ECO:0000313" key="3">
    <source>
        <dbReference type="Proteomes" id="UP000035709"/>
    </source>
</evidence>
<protein>
    <submittedName>
        <fullName evidence="2">Uncharacterized protein</fullName>
    </submittedName>
</protein>
<keyword evidence="1" id="KW-0812">Transmembrane</keyword>
<organism evidence="2 3">
    <name type="scientific">Lactobacillus acetotolerans</name>
    <dbReference type="NCBI Taxonomy" id="1600"/>
    <lineage>
        <taxon>Bacteria</taxon>
        <taxon>Bacillati</taxon>
        <taxon>Bacillota</taxon>
        <taxon>Bacilli</taxon>
        <taxon>Lactobacillales</taxon>
        <taxon>Lactobacillaceae</taxon>
        <taxon>Lactobacillus</taxon>
    </lineage>
</organism>
<evidence type="ECO:0000256" key="1">
    <source>
        <dbReference type="SAM" id="Phobius"/>
    </source>
</evidence>
<dbReference type="Proteomes" id="UP000035709">
    <property type="component" value="Chromosome"/>
</dbReference>
<dbReference type="EMBL" id="AP014808">
    <property type="protein sequence ID" value="BAQ57680.1"/>
    <property type="molecule type" value="Genomic_DNA"/>
</dbReference>